<evidence type="ECO:0000256" key="10">
    <source>
        <dbReference type="SAM" id="MobiDB-lite"/>
    </source>
</evidence>
<dbReference type="Gene3D" id="3.40.640.10">
    <property type="entry name" value="Type I PLP-dependent aspartate aminotransferase-like (Major domain)"/>
    <property type="match status" value="1"/>
</dbReference>
<protein>
    <recommendedName>
        <fullName evidence="3 9">Glutamate decarboxylase</fullName>
        <ecNumber evidence="3 9">4.1.1.15</ecNumber>
    </recommendedName>
</protein>
<dbReference type="Proteomes" id="UP000509704">
    <property type="component" value="Chromosome 6"/>
</dbReference>
<comment type="catalytic activity">
    <reaction evidence="6 9">
        <text>L-glutamate + H(+) = 4-aminobutanoate + CO2</text>
        <dbReference type="Rhea" id="RHEA:17785"/>
        <dbReference type="ChEBI" id="CHEBI:15378"/>
        <dbReference type="ChEBI" id="CHEBI:16526"/>
        <dbReference type="ChEBI" id="CHEBI:29985"/>
        <dbReference type="ChEBI" id="CHEBI:59888"/>
        <dbReference type="EC" id="4.1.1.15"/>
    </reaction>
</comment>
<feature type="region of interest" description="Disordered" evidence="10">
    <location>
        <begin position="566"/>
        <end position="590"/>
    </location>
</feature>
<dbReference type="RefSeq" id="XP_037145284.1">
    <property type="nucleotide sequence ID" value="XM_037289389.1"/>
</dbReference>
<feature type="modified residue" description="N6-(pyridoxal phosphate)lysine" evidence="7">
    <location>
        <position position="324"/>
    </location>
</feature>
<keyword evidence="4 7" id="KW-0663">Pyridoxal phosphate</keyword>
<evidence type="ECO:0000256" key="4">
    <source>
        <dbReference type="ARBA" id="ARBA00022898"/>
    </source>
</evidence>
<dbReference type="InterPro" id="IPR015424">
    <property type="entry name" value="PyrdxlP-dep_Trfase"/>
</dbReference>
<evidence type="ECO:0000256" key="1">
    <source>
        <dbReference type="ARBA" id="ARBA00001933"/>
    </source>
</evidence>
<dbReference type="Pfam" id="PF00282">
    <property type="entry name" value="Pyridoxal_deC"/>
    <property type="match status" value="1"/>
</dbReference>
<dbReference type="PANTHER" id="PTHR43321">
    <property type="entry name" value="GLUTAMATE DECARBOXYLASE"/>
    <property type="match status" value="1"/>
</dbReference>
<dbReference type="InterPro" id="IPR015421">
    <property type="entry name" value="PyrdxlP-dep_Trfase_major"/>
</dbReference>
<evidence type="ECO:0000256" key="2">
    <source>
        <dbReference type="ARBA" id="ARBA00009533"/>
    </source>
</evidence>
<evidence type="ECO:0000256" key="8">
    <source>
        <dbReference type="RuleBase" id="RU000382"/>
    </source>
</evidence>
<evidence type="ECO:0000256" key="7">
    <source>
        <dbReference type="PIRSR" id="PIRSR602129-50"/>
    </source>
</evidence>
<dbReference type="EC" id="4.1.1.15" evidence="3 9"/>
<dbReference type="EMBL" id="CP058609">
    <property type="protein sequence ID" value="QLG73557.1"/>
    <property type="molecule type" value="Genomic_DNA"/>
</dbReference>
<dbReference type="InterPro" id="IPR002129">
    <property type="entry name" value="PyrdxlP-dep_de-COase"/>
</dbReference>
<evidence type="ECO:0000313" key="11">
    <source>
        <dbReference type="EMBL" id="QLG73557.1"/>
    </source>
</evidence>
<dbReference type="AlphaFoldDB" id="A0A7H9B4U0"/>
<keyword evidence="12" id="KW-1185">Reference proteome</keyword>
<name>A0A7H9B4U0_ZYGMR</name>
<dbReference type="SUPFAM" id="SSF53383">
    <property type="entry name" value="PLP-dependent transferases"/>
    <property type="match status" value="1"/>
</dbReference>
<proteinExistence type="inferred from homology"/>
<accession>A0A7H9B4U0</accession>
<sequence>MLHKYTEKHRKPFTFVEEEKNDDFTKNLVDANLLPKELQDLNLGSSSERAKSLSRHENRIFSNKYVIPDDGVPEQLAFDLVRNELTLDGNPHLNLASFVNTSSTALAKKLITENINKNLADNDEYPQLIELTERCISMLAQLWKCGKNGEEPIGCATTGSSEAIMLGGLAMKKRWEHKMKDASKSTSRPNIIMSSACQVALEKFARYFEVECRLVPVSSESHHSLDPKLLWDFVDENTIGVFVILGTTYTGHFENVEQVANTLQEIETANPTWSNREIPIHVDGASGGFILPFSFTEKQLAAAKVSYWGFNHPRVLSMNSSSHKFGMTTPGLGWVLWRDGHFVPSELRFTLRYLGGVEETFGLNFSRPGFQVIHQYYNFISLGFKGYQTLFNKSLFVARAFCFNLLKNKEMPDYFEVVSGIHNRISDGNLPAKLDDYWRHPDQFQPGVPLAAFKLSAQFHKRFPDIPQAMLSTLLRLRGWIVPNYPLPKSTDGSDQSEVLRVVFRSEMRLDLAQLLLTDIQNVVSKLIRCYSKVKEETAVATSSQNRNIRGDVIFDVLSTLADPAAEQETPAEEVRETRKKMSKNYRGTC</sequence>
<dbReference type="KEGG" id="zmk:HG535_0F00670"/>
<reference evidence="11 12" key="1">
    <citation type="submission" date="2020-07" db="EMBL/GenBank/DDBJ databases">
        <title>The yeast mating-type switching endonuclease HO is a domesticated member of an unorthodox homing genetic element family.</title>
        <authorList>
            <person name="Coughlan A.Y."/>
            <person name="Lombardi L."/>
            <person name="Braun-Galleani S."/>
            <person name="Martos A.R."/>
            <person name="Galeote V."/>
            <person name="Bigey F."/>
            <person name="Dequin S."/>
            <person name="Byrne K.P."/>
            <person name="Wolfe K.H."/>
        </authorList>
    </citation>
    <scope>NUCLEOTIDE SEQUENCE [LARGE SCALE GENOMIC DNA]</scope>
    <source>
        <strain evidence="11 12">NRRL Y-6702</strain>
    </source>
</reference>
<evidence type="ECO:0000256" key="3">
    <source>
        <dbReference type="ARBA" id="ARBA00012421"/>
    </source>
</evidence>
<keyword evidence="5 8" id="KW-0456">Lyase</keyword>
<dbReference type="InterPro" id="IPR010107">
    <property type="entry name" value="Glutamate_decarboxylase"/>
</dbReference>
<comment type="cofactor">
    <cofactor evidence="1 7 8">
        <name>pyridoxal 5'-phosphate</name>
        <dbReference type="ChEBI" id="CHEBI:597326"/>
    </cofactor>
</comment>
<dbReference type="OrthoDB" id="5152799at2759"/>
<evidence type="ECO:0000256" key="6">
    <source>
        <dbReference type="ARBA" id="ARBA00048868"/>
    </source>
</evidence>
<dbReference type="NCBIfam" id="TIGR01788">
    <property type="entry name" value="Glu-decarb-GAD"/>
    <property type="match status" value="1"/>
</dbReference>
<evidence type="ECO:0000256" key="9">
    <source>
        <dbReference type="RuleBase" id="RU361171"/>
    </source>
</evidence>
<dbReference type="Gene3D" id="4.10.280.50">
    <property type="match status" value="1"/>
</dbReference>
<evidence type="ECO:0000256" key="5">
    <source>
        <dbReference type="ARBA" id="ARBA00023239"/>
    </source>
</evidence>
<dbReference type="PANTHER" id="PTHR43321:SF3">
    <property type="entry name" value="GLUTAMATE DECARBOXYLASE"/>
    <property type="match status" value="1"/>
</dbReference>
<organism evidence="11 12">
    <name type="scientific">Zygotorulaspora mrakii</name>
    <name type="common">Zygosaccharomyces mrakii</name>
    <dbReference type="NCBI Taxonomy" id="42260"/>
    <lineage>
        <taxon>Eukaryota</taxon>
        <taxon>Fungi</taxon>
        <taxon>Dikarya</taxon>
        <taxon>Ascomycota</taxon>
        <taxon>Saccharomycotina</taxon>
        <taxon>Saccharomycetes</taxon>
        <taxon>Saccharomycetales</taxon>
        <taxon>Saccharomycetaceae</taxon>
        <taxon>Zygotorulaspora</taxon>
    </lineage>
</organism>
<dbReference type="GO" id="GO:0004351">
    <property type="term" value="F:glutamate decarboxylase activity"/>
    <property type="evidence" value="ECO:0007669"/>
    <property type="project" value="UniProtKB-EC"/>
</dbReference>
<dbReference type="GO" id="GO:0005829">
    <property type="term" value="C:cytosol"/>
    <property type="evidence" value="ECO:0007669"/>
    <property type="project" value="TreeGrafter"/>
</dbReference>
<dbReference type="Gene3D" id="3.90.1150.160">
    <property type="match status" value="1"/>
</dbReference>
<keyword evidence="9" id="KW-0210">Decarboxylase</keyword>
<comment type="similarity">
    <text evidence="2 8">Belongs to the group II decarboxylase family.</text>
</comment>
<dbReference type="GO" id="GO:0006538">
    <property type="term" value="P:L-glutamate catabolic process"/>
    <property type="evidence" value="ECO:0007669"/>
    <property type="project" value="TreeGrafter"/>
</dbReference>
<evidence type="ECO:0000313" key="12">
    <source>
        <dbReference type="Proteomes" id="UP000509704"/>
    </source>
</evidence>
<gene>
    <name evidence="11" type="ORF">HG535_0F00670</name>
</gene>
<dbReference type="GeneID" id="59237317"/>
<dbReference type="GO" id="GO:0030170">
    <property type="term" value="F:pyridoxal phosphate binding"/>
    <property type="evidence" value="ECO:0007669"/>
    <property type="project" value="InterPro"/>
</dbReference>